<dbReference type="Pfam" id="PF12802">
    <property type="entry name" value="MarR_2"/>
    <property type="match status" value="1"/>
</dbReference>
<dbReference type="InterPro" id="IPR036390">
    <property type="entry name" value="WH_DNA-bd_sf"/>
</dbReference>
<comment type="similarity">
    <text evidence="1">Belongs to the ROK (NagC/XylR) family.</text>
</comment>
<evidence type="ECO:0000256" key="1">
    <source>
        <dbReference type="ARBA" id="ARBA00006479"/>
    </source>
</evidence>
<dbReference type="SUPFAM" id="SSF53067">
    <property type="entry name" value="Actin-like ATPase domain"/>
    <property type="match status" value="1"/>
</dbReference>
<dbReference type="InterPro" id="IPR000600">
    <property type="entry name" value="ROK"/>
</dbReference>
<dbReference type="Proteomes" id="UP001589627">
    <property type="component" value="Unassembled WGS sequence"/>
</dbReference>
<reference evidence="3 4" key="1">
    <citation type="submission" date="2024-09" db="EMBL/GenBank/DDBJ databases">
        <authorList>
            <person name="Sun Q."/>
            <person name="Mori K."/>
        </authorList>
    </citation>
    <scope>NUCLEOTIDE SEQUENCE [LARGE SCALE GENOMIC DNA]</scope>
    <source>
        <strain evidence="3 4">TBRC 0563</strain>
    </source>
</reference>
<dbReference type="Gene3D" id="1.10.10.10">
    <property type="entry name" value="Winged helix-like DNA-binding domain superfamily/Winged helix DNA-binding domain"/>
    <property type="match status" value="1"/>
</dbReference>
<proteinExistence type="inferred from homology"/>
<name>A0ABV5YF11_9ACTN</name>
<organism evidence="3 4">
    <name type="scientific">Actinoallomurus acaciae</name>
    <dbReference type="NCBI Taxonomy" id="502577"/>
    <lineage>
        <taxon>Bacteria</taxon>
        <taxon>Bacillati</taxon>
        <taxon>Actinomycetota</taxon>
        <taxon>Actinomycetes</taxon>
        <taxon>Streptosporangiales</taxon>
        <taxon>Thermomonosporaceae</taxon>
        <taxon>Actinoallomurus</taxon>
    </lineage>
</organism>
<dbReference type="SUPFAM" id="SSF46785">
    <property type="entry name" value="Winged helix' DNA-binding domain"/>
    <property type="match status" value="1"/>
</dbReference>
<sequence>MKPNEVEESTIDTPLNLREVGRLRVLQALHDTDSTSRSELVQITGLSRATVSSLVADLLTADLVEEGEPDNHARPTGRPAQSLSMRASAAYAIGTDIGHQHVRVALCDLRGTPIWNDVVATDVDRAPGETLDLAATLIRRALRERNIDRRRVLGLGVDIAAPVRDPGGVLEAHGIMPGWVGVQPGAELERRTGLPTRLANDANAGALAERKYGAGRNVDDMIYIRLSAGIGGGIITGGRHLNGYGGLAGEIGHIRSVPDGRVCRCGNRGCLETVASPVAIARLLEVSWGYPVAVSDLLPLITSGDRGAVRALEEAAEEIGRVLANLVTLLNPELIVVGGDLAPAGERLFEPIARAVRRYGLAPAAESVRVVGGRLGDHAEVRGAAGMILADAPRILAADLAR</sequence>
<dbReference type="EMBL" id="JBHLZP010000097">
    <property type="protein sequence ID" value="MFB9833615.1"/>
    <property type="molecule type" value="Genomic_DNA"/>
</dbReference>
<evidence type="ECO:0000259" key="2">
    <source>
        <dbReference type="Pfam" id="PF12802"/>
    </source>
</evidence>
<dbReference type="PANTHER" id="PTHR18964">
    <property type="entry name" value="ROK (REPRESSOR, ORF, KINASE) FAMILY"/>
    <property type="match status" value="1"/>
</dbReference>
<keyword evidence="4" id="KW-1185">Reference proteome</keyword>
<dbReference type="InterPro" id="IPR036388">
    <property type="entry name" value="WH-like_DNA-bd_sf"/>
</dbReference>
<gene>
    <name evidence="3" type="ORF">ACFFNX_15600</name>
</gene>
<protein>
    <submittedName>
        <fullName evidence="3">ROK family transcriptional regulator</fullName>
    </submittedName>
</protein>
<dbReference type="PROSITE" id="PS01125">
    <property type="entry name" value="ROK"/>
    <property type="match status" value="1"/>
</dbReference>
<dbReference type="InterPro" id="IPR043129">
    <property type="entry name" value="ATPase_NBD"/>
</dbReference>
<dbReference type="InterPro" id="IPR000835">
    <property type="entry name" value="HTH_MarR-typ"/>
</dbReference>
<dbReference type="PANTHER" id="PTHR18964:SF149">
    <property type="entry name" value="BIFUNCTIONAL UDP-N-ACETYLGLUCOSAMINE 2-EPIMERASE_N-ACETYLMANNOSAMINE KINASE"/>
    <property type="match status" value="1"/>
</dbReference>
<dbReference type="InterPro" id="IPR049874">
    <property type="entry name" value="ROK_cs"/>
</dbReference>
<dbReference type="RefSeq" id="WP_378201603.1">
    <property type="nucleotide sequence ID" value="NZ_JBHLZP010000097.1"/>
</dbReference>
<dbReference type="Gene3D" id="3.30.420.40">
    <property type="match status" value="2"/>
</dbReference>
<comment type="caution">
    <text evidence="3">The sequence shown here is derived from an EMBL/GenBank/DDBJ whole genome shotgun (WGS) entry which is preliminary data.</text>
</comment>
<evidence type="ECO:0000313" key="3">
    <source>
        <dbReference type="EMBL" id="MFB9833615.1"/>
    </source>
</evidence>
<evidence type="ECO:0000313" key="4">
    <source>
        <dbReference type="Proteomes" id="UP001589627"/>
    </source>
</evidence>
<accession>A0ABV5YF11</accession>
<feature type="domain" description="HTH marR-type" evidence="2">
    <location>
        <begin position="23"/>
        <end position="74"/>
    </location>
</feature>
<dbReference type="Pfam" id="PF00480">
    <property type="entry name" value="ROK"/>
    <property type="match status" value="1"/>
</dbReference>